<protein>
    <submittedName>
        <fullName evidence="7">DoxX family protein</fullName>
    </submittedName>
</protein>
<keyword evidence="8" id="KW-1185">Reference proteome</keyword>
<evidence type="ECO:0000313" key="7">
    <source>
        <dbReference type="EMBL" id="MFC7138322.1"/>
    </source>
</evidence>
<name>A0ABD5XTB2_9EURY</name>
<dbReference type="EMBL" id="JBHTAS010000001">
    <property type="protein sequence ID" value="MFC7138322.1"/>
    <property type="molecule type" value="Genomic_DNA"/>
</dbReference>
<proteinExistence type="predicted"/>
<organism evidence="7 8">
    <name type="scientific">Halosimplex aquaticum</name>
    <dbReference type="NCBI Taxonomy" id="3026162"/>
    <lineage>
        <taxon>Archaea</taxon>
        <taxon>Methanobacteriati</taxon>
        <taxon>Methanobacteriota</taxon>
        <taxon>Stenosarchaea group</taxon>
        <taxon>Halobacteria</taxon>
        <taxon>Halobacteriales</taxon>
        <taxon>Haloarculaceae</taxon>
        <taxon>Halosimplex</taxon>
    </lineage>
</organism>
<evidence type="ECO:0000313" key="8">
    <source>
        <dbReference type="Proteomes" id="UP001596432"/>
    </source>
</evidence>
<feature type="transmembrane region" description="Helical" evidence="6">
    <location>
        <begin position="320"/>
        <end position="342"/>
    </location>
</feature>
<evidence type="ECO:0000256" key="2">
    <source>
        <dbReference type="ARBA" id="ARBA00022475"/>
    </source>
</evidence>
<evidence type="ECO:0000256" key="6">
    <source>
        <dbReference type="SAM" id="Phobius"/>
    </source>
</evidence>
<dbReference type="RefSeq" id="WP_274323953.1">
    <property type="nucleotide sequence ID" value="NZ_CP118158.1"/>
</dbReference>
<keyword evidence="2" id="KW-1003">Cell membrane</keyword>
<dbReference type="AlphaFoldDB" id="A0ABD5XTB2"/>
<keyword evidence="4 6" id="KW-1133">Transmembrane helix</keyword>
<dbReference type="GO" id="GO:0005886">
    <property type="term" value="C:plasma membrane"/>
    <property type="evidence" value="ECO:0007669"/>
    <property type="project" value="UniProtKB-SubCell"/>
</dbReference>
<dbReference type="InterPro" id="IPR051907">
    <property type="entry name" value="DoxX-like_oxidoreductase"/>
</dbReference>
<accession>A0ABD5XTB2</accession>
<comment type="caution">
    <text evidence="7">The sequence shown here is derived from an EMBL/GenBank/DDBJ whole genome shotgun (WGS) entry which is preliminary data.</text>
</comment>
<dbReference type="PANTHER" id="PTHR33452">
    <property type="entry name" value="OXIDOREDUCTASE CATD-RELATED"/>
    <property type="match status" value="1"/>
</dbReference>
<feature type="transmembrane region" description="Helical" evidence="6">
    <location>
        <begin position="133"/>
        <end position="154"/>
    </location>
</feature>
<keyword evidence="5 6" id="KW-0472">Membrane</keyword>
<evidence type="ECO:0000256" key="5">
    <source>
        <dbReference type="ARBA" id="ARBA00023136"/>
    </source>
</evidence>
<evidence type="ECO:0000256" key="3">
    <source>
        <dbReference type="ARBA" id="ARBA00022692"/>
    </source>
</evidence>
<keyword evidence="3 6" id="KW-0812">Transmembrane</keyword>
<dbReference type="Pfam" id="PF07681">
    <property type="entry name" value="DoxX"/>
    <property type="match status" value="1"/>
</dbReference>
<sequence>MNGRRRRSALGSVVGIVAVALLAGRASAHVDYVTDPPTATRDAIEFAVEVLSNSTNAALLGGGTVAVLALLAGLVLIRPTIPDVDALRDALASYREYVPWMLRLSLGLPLIGAGFTGYLFIPPLEVQARILQVSLGFLILFGLATRIVAAAGLLTYLGALAFNPQLILAMEYVPGFVAIILLGSGRPSADHMLQQVASTPGTYYGRVDPVHGVADWFAAKVGPYQRYVATVLRVGLGVAFAYLGLVEKLANPSRALQVVAKYELTNVVPVDAGLWVLGAGLTEIGVGVLLIVGLYTRGAAAVAFSMLVLTLFGLPDDPVLAHVTLFGMLSAVFTLGAGPLSLDARLAAADRRERDSEEAAPAAD</sequence>
<feature type="transmembrane region" description="Helical" evidence="6">
    <location>
        <begin position="166"/>
        <end position="184"/>
    </location>
</feature>
<feature type="transmembrane region" description="Helical" evidence="6">
    <location>
        <begin position="298"/>
        <end position="314"/>
    </location>
</feature>
<dbReference type="PANTHER" id="PTHR33452:SF1">
    <property type="entry name" value="INNER MEMBRANE PROTEIN YPHA-RELATED"/>
    <property type="match status" value="1"/>
</dbReference>
<dbReference type="Proteomes" id="UP001596432">
    <property type="component" value="Unassembled WGS sequence"/>
</dbReference>
<dbReference type="InterPro" id="IPR032808">
    <property type="entry name" value="DoxX"/>
</dbReference>
<evidence type="ECO:0000256" key="1">
    <source>
        <dbReference type="ARBA" id="ARBA00004651"/>
    </source>
</evidence>
<feature type="transmembrane region" description="Helical" evidence="6">
    <location>
        <begin position="97"/>
        <end position="121"/>
    </location>
</feature>
<reference evidence="7 8" key="1">
    <citation type="journal article" date="2019" name="Int. J. Syst. Evol. Microbiol.">
        <title>The Global Catalogue of Microorganisms (GCM) 10K type strain sequencing project: providing services to taxonomists for standard genome sequencing and annotation.</title>
        <authorList>
            <consortium name="The Broad Institute Genomics Platform"/>
            <consortium name="The Broad Institute Genome Sequencing Center for Infectious Disease"/>
            <person name="Wu L."/>
            <person name="Ma J."/>
        </authorList>
    </citation>
    <scope>NUCLEOTIDE SEQUENCE [LARGE SCALE GENOMIC DNA]</scope>
    <source>
        <strain evidence="7 8">XZYJT29</strain>
    </source>
</reference>
<evidence type="ECO:0000256" key="4">
    <source>
        <dbReference type="ARBA" id="ARBA00022989"/>
    </source>
</evidence>
<feature type="transmembrane region" description="Helical" evidence="6">
    <location>
        <begin position="57"/>
        <end position="77"/>
    </location>
</feature>
<gene>
    <name evidence="7" type="ORF">ACFQMA_00545</name>
</gene>
<feature type="transmembrane region" description="Helical" evidence="6">
    <location>
        <begin position="272"/>
        <end position="291"/>
    </location>
</feature>
<dbReference type="GeneID" id="78818559"/>
<comment type="subcellular location">
    <subcellularLocation>
        <location evidence="1">Cell membrane</location>
        <topology evidence="1">Multi-pass membrane protein</topology>
    </subcellularLocation>
</comment>